<dbReference type="CDD" id="cd00590">
    <property type="entry name" value="RRM_SF"/>
    <property type="match status" value="1"/>
</dbReference>
<evidence type="ECO:0000313" key="4">
    <source>
        <dbReference type="Proteomes" id="UP000591131"/>
    </source>
</evidence>
<dbReference type="PROSITE" id="PS50102">
    <property type="entry name" value="RRM"/>
    <property type="match status" value="1"/>
</dbReference>
<protein>
    <recommendedName>
        <fullName evidence="2">RRM domain-containing protein</fullName>
    </recommendedName>
</protein>
<dbReference type="AlphaFoldDB" id="A0A7J6M0B2"/>
<feature type="domain" description="RRM" evidence="2">
    <location>
        <begin position="251"/>
        <end position="352"/>
    </location>
</feature>
<name>A0A7J6M0B2_PERCH</name>
<sequence length="571" mass="62965">MIPFHSFTKTSLPALTAAVRRQLATTIAAREHAKNIDARTWSKLPEGDWLRQDPKTMRRTSECKSVAALQDLSEIVWDPSVTGPTARKELLKRVKAWETTSEMKANQQPAAAWRMLVAVRKAFYLATSNLDAADAVARALAECRGRSDISSVLQSASPEDYPGKKGTFEDTMEDLSSVPMQRRTFSEQPIVVLNTEEVHSTEEVIHDDQVAFRAPRATAVRDKRVPDVRVDILSGSLIGSDPDNIQARERRMVFATNLPFGVTREDIAHALGNVGRIVDVEIFSGRASTADSISDSSQSFASFESRITALIEFETEQAALQCRSNVTRLFGVVCTSADDVSNRVMRLEPAIFKRTLMITRVAWQYMLSEVLEKIGNIITEGTDARVEMRVRNAPIFEIPDADLSKPPTPLTDLRVTCESASTVAIHQDPSISVDKALRLESVRKLEALEGSLKSDNDATVETLTSTRWFVQDQLNDGIFCLRFPTFADTYTAMKRLTQPGVVLLGDKIPQVEFSAKSLSFVASHVEGVNVGDGISGGIYVDFLLPERSAKYTNAGDTPLSIDGIPSIQMHA</sequence>
<comment type="caution">
    <text evidence="3">The sequence shown here is derived from an EMBL/GenBank/DDBJ whole genome shotgun (WGS) entry which is preliminary data.</text>
</comment>
<evidence type="ECO:0000256" key="1">
    <source>
        <dbReference type="PROSITE-ProRule" id="PRU00176"/>
    </source>
</evidence>
<keyword evidence="4" id="KW-1185">Reference proteome</keyword>
<proteinExistence type="predicted"/>
<keyword evidence="1" id="KW-0694">RNA-binding</keyword>
<organism evidence="3 4">
    <name type="scientific">Perkinsus chesapeaki</name>
    <name type="common">Clam parasite</name>
    <name type="synonym">Perkinsus andrewsi</name>
    <dbReference type="NCBI Taxonomy" id="330153"/>
    <lineage>
        <taxon>Eukaryota</taxon>
        <taxon>Sar</taxon>
        <taxon>Alveolata</taxon>
        <taxon>Perkinsozoa</taxon>
        <taxon>Perkinsea</taxon>
        <taxon>Perkinsida</taxon>
        <taxon>Perkinsidae</taxon>
        <taxon>Perkinsus</taxon>
    </lineage>
</organism>
<gene>
    <name evidence="3" type="ORF">FOL47_004877</name>
</gene>
<evidence type="ECO:0000259" key="2">
    <source>
        <dbReference type="PROSITE" id="PS50102"/>
    </source>
</evidence>
<dbReference type="Proteomes" id="UP000591131">
    <property type="component" value="Unassembled WGS sequence"/>
</dbReference>
<dbReference type="InterPro" id="IPR000504">
    <property type="entry name" value="RRM_dom"/>
</dbReference>
<reference evidence="3 4" key="1">
    <citation type="submission" date="2020-04" db="EMBL/GenBank/DDBJ databases">
        <title>Perkinsus chesapeaki whole genome sequence.</title>
        <authorList>
            <person name="Bogema D.R."/>
        </authorList>
    </citation>
    <scope>NUCLEOTIDE SEQUENCE [LARGE SCALE GENOMIC DNA]</scope>
    <source>
        <strain evidence="3">ATCC PRA-425</strain>
    </source>
</reference>
<dbReference type="OrthoDB" id="430527at2759"/>
<dbReference type="InterPro" id="IPR035979">
    <property type="entry name" value="RBD_domain_sf"/>
</dbReference>
<accession>A0A7J6M0B2</accession>
<dbReference type="Gene3D" id="3.30.70.330">
    <property type="match status" value="1"/>
</dbReference>
<dbReference type="GO" id="GO:0003723">
    <property type="term" value="F:RNA binding"/>
    <property type="evidence" value="ECO:0007669"/>
    <property type="project" value="UniProtKB-UniRule"/>
</dbReference>
<dbReference type="EMBL" id="JAAPAO010000276">
    <property type="protein sequence ID" value="KAF4664924.1"/>
    <property type="molecule type" value="Genomic_DNA"/>
</dbReference>
<dbReference type="InterPro" id="IPR012677">
    <property type="entry name" value="Nucleotide-bd_a/b_plait_sf"/>
</dbReference>
<dbReference type="SUPFAM" id="SSF54928">
    <property type="entry name" value="RNA-binding domain, RBD"/>
    <property type="match status" value="1"/>
</dbReference>
<evidence type="ECO:0000313" key="3">
    <source>
        <dbReference type="EMBL" id="KAF4664924.1"/>
    </source>
</evidence>